<name>A0A381XXZ9_9ZZZZ</name>
<dbReference type="EMBL" id="UINC01016689">
    <property type="protein sequence ID" value="SVA69301.1"/>
    <property type="molecule type" value="Genomic_DNA"/>
</dbReference>
<evidence type="ECO:0000313" key="1">
    <source>
        <dbReference type="EMBL" id="SVA69301.1"/>
    </source>
</evidence>
<evidence type="ECO:0008006" key="2">
    <source>
        <dbReference type="Google" id="ProtNLM"/>
    </source>
</evidence>
<dbReference type="InterPro" id="IPR029044">
    <property type="entry name" value="Nucleotide-diphossugar_trans"/>
</dbReference>
<dbReference type="AlphaFoldDB" id="A0A381XXZ9"/>
<protein>
    <recommendedName>
        <fullName evidence="2">Glycosyltransferase 2-like domain-containing protein</fullName>
    </recommendedName>
</protein>
<reference evidence="1" key="1">
    <citation type="submission" date="2018-05" db="EMBL/GenBank/DDBJ databases">
        <authorList>
            <person name="Lanie J.A."/>
            <person name="Ng W.-L."/>
            <person name="Kazmierczak K.M."/>
            <person name="Andrzejewski T.M."/>
            <person name="Davidsen T.M."/>
            <person name="Wayne K.J."/>
            <person name="Tettelin H."/>
            <person name="Glass J.I."/>
            <person name="Rusch D."/>
            <person name="Podicherti R."/>
            <person name="Tsui H.-C.T."/>
            <person name="Winkler M.E."/>
        </authorList>
    </citation>
    <scope>NUCLEOTIDE SEQUENCE</scope>
</reference>
<proteinExistence type="predicted"/>
<sequence length="156" mass="18649">MLEHPDCDVVFSDYVFIDESGDVLKRRREIPFDFSTYLWTRDCYHANCAGMFRRQVFEETGGLRQDLAYSMDYEFYLRLASQGFRVDHVREFWGAYRFHEESKTVADNESQIREAMEVASVYSHDVRAPWLRGPLYSAKRKFVKLLTGCYRPWERL</sequence>
<gene>
    <name evidence="1" type="ORF">METZ01_LOCUS122155</name>
</gene>
<dbReference type="Gene3D" id="3.90.550.10">
    <property type="entry name" value="Spore Coat Polysaccharide Biosynthesis Protein SpsA, Chain A"/>
    <property type="match status" value="1"/>
</dbReference>
<organism evidence="1">
    <name type="scientific">marine metagenome</name>
    <dbReference type="NCBI Taxonomy" id="408172"/>
    <lineage>
        <taxon>unclassified sequences</taxon>
        <taxon>metagenomes</taxon>
        <taxon>ecological metagenomes</taxon>
    </lineage>
</organism>
<dbReference type="SUPFAM" id="SSF53448">
    <property type="entry name" value="Nucleotide-diphospho-sugar transferases"/>
    <property type="match status" value="1"/>
</dbReference>
<accession>A0A381XXZ9</accession>